<evidence type="ECO:0000256" key="5">
    <source>
        <dbReference type="ARBA" id="ARBA00022729"/>
    </source>
</evidence>
<dbReference type="InterPro" id="IPR011050">
    <property type="entry name" value="Pectin_lyase_fold/virulence"/>
</dbReference>
<dbReference type="InterPro" id="IPR036439">
    <property type="entry name" value="Dockerin_dom_sf"/>
</dbReference>
<comment type="subcellular location">
    <subcellularLocation>
        <location evidence="1">Cell envelope</location>
    </subcellularLocation>
    <subcellularLocation>
        <location evidence="2">Cell outer membrane</location>
    </subcellularLocation>
    <subcellularLocation>
        <location evidence="3">Secreted</location>
    </subcellularLocation>
</comment>
<dbReference type="Gene3D" id="1.10.1330.10">
    <property type="entry name" value="Dockerin domain"/>
    <property type="match status" value="1"/>
</dbReference>
<dbReference type="InterPro" id="IPR059226">
    <property type="entry name" value="Choice_anch_Q_dom"/>
</dbReference>
<evidence type="ECO:0000256" key="2">
    <source>
        <dbReference type="ARBA" id="ARBA00004442"/>
    </source>
</evidence>
<dbReference type="EMBL" id="CP037422">
    <property type="protein sequence ID" value="QDU11904.1"/>
    <property type="molecule type" value="Genomic_DNA"/>
</dbReference>
<dbReference type="InterPro" id="IPR018247">
    <property type="entry name" value="EF_Hand_1_Ca_BS"/>
</dbReference>
<evidence type="ECO:0000256" key="7">
    <source>
        <dbReference type="ARBA" id="ARBA00023237"/>
    </source>
</evidence>
<dbReference type="Proteomes" id="UP000318384">
    <property type="component" value="Chromosome"/>
</dbReference>
<dbReference type="PROSITE" id="PS00018">
    <property type="entry name" value="EF_HAND_1"/>
    <property type="match status" value="2"/>
</dbReference>
<name>A0A517X320_9PLAN</name>
<evidence type="ECO:0000256" key="3">
    <source>
        <dbReference type="ARBA" id="ARBA00004613"/>
    </source>
</evidence>
<organism evidence="8 9">
    <name type="scientific">Gimesia aquarii</name>
    <dbReference type="NCBI Taxonomy" id="2527964"/>
    <lineage>
        <taxon>Bacteria</taxon>
        <taxon>Pseudomonadati</taxon>
        <taxon>Planctomycetota</taxon>
        <taxon>Planctomycetia</taxon>
        <taxon>Planctomycetales</taxon>
        <taxon>Planctomycetaceae</taxon>
        <taxon>Gimesia</taxon>
    </lineage>
</organism>
<accession>A0A517X320</accession>
<dbReference type="SUPFAM" id="SSF63446">
    <property type="entry name" value="Type I dockerin domain"/>
    <property type="match status" value="1"/>
</dbReference>
<keyword evidence="9" id="KW-1185">Reference proteome</keyword>
<dbReference type="GO" id="GO:0000272">
    <property type="term" value="P:polysaccharide catabolic process"/>
    <property type="evidence" value="ECO:0007669"/>
    <property type="project" value="InterPro"/>
</dbReference>
<evidence type="ECO:0000256" key="4">
    <source>
        <dbReference type="ARBA" id="ARBA00022525"/>
    </source>
</evidence>
<dbReference type="GO" id="GO:0005576">
    <property type="term" value="C:extracellular region"/>
    <property type="evidence" value="ECO:0007669"/>
    <property type="project" value="UniProtKB-SubCell"/>
</dbReference>
<evidence type="ECO:0000256" key="6">
    <source>
        <dbReference type="ARBA" id="ARBA00023136"/>
    </source>
</evidence>
<dbReference type="InterPro" id="IPR006626">
    <property type="entry name" value="PbH1"/>
</dbReference>
<reference evidence="8 9" key="1">
    <citation type="submission" date="2019-03" db="EMBL/GenBank/DDBJ databases">
        <title>Deep-cultivation of Planctomycetes and their phenomic and genomic characterization uncovers novel biology.</title>
        <authorList>
            <person name="Wiegand S."/>
            <person name="Jogler M."/>
            <person name="Boedeker C."/>
            <person name="Pinto D."/>
            <person name="Vollmers J."/>
            <person name="Rivas-Marin E."/>
            <person name="Kohn T."/>
            <person name="Peeters S.H."/>
            <person name="Heuer A."/>
            <person name="Rast P."/>
            <person name="Oberbeckmann S."/>
            <person name="Bunk B."/>
            <person name="Jeske O."/>
            <person name="Meyerdierks A."/>
            <person name="Storesund J.E."/>
            <person name="Kallscheuer N."/>
            <person name="Luecker S."/>
            <person name="Lage O.M."/>
            <person name="Pohl T."/>
            <person name="Merkel B.J."/>
            <person name="Hornburger P."/>
            <person name="Mueller R.-W."/>
            <person name="Bruemmer F."/>
            <person name="Labrenz M."/>
            <person name="Spormann A.M."/>
            <person name="Op den Camp H."/>
            <person name="Overmann J."/>
            <person name="Amann R."/>
            <person name="Jetten M.S.M."/>
            <person name="Mascher T."/>
            <person name="Medema M.H."/>
            <person name="Devos D.P."/>
            <person name="Kaster A.-K."/>
            <person name="Ovreas L."/>
            <person name="Rohde M."/>
            <person name="Galperin M.Y."/>
            <person name="Jogler C."/>
        </authorList>
    </citation>
    <scope>NUCLEOTIDE SEQUENCE [LARGE SCALE GENOMIC DNA]</scope>
    <source>
        <strain evidence="8 9">V202</strain>
    </source>
</reference>
<dbReference type="InterPro" id="IPR003368">
    <property type="entry name" value="POMP_repeat"/>
</dbReference>
<sequence>MFQFNWLTSLSNRLRAGSTRRIKSQRKHSRLRSFREATAFVSRTAAERLEDRTLLTVFTVVNTNDSGTGSLREAIELANVNVGADTISFDAALAGQTIILDSELLISDDLTINGLGADQLTLDASGDNRIFNINDGDAETTINVDISGLTMTNGYAENGGAILNHENLSVFSSTISKNKALKNGGGIYHAAGLLTINETTFAENLANESGGGIYNSTQDLVVSKSTFYRNVATKDGGGIYTLQGVSKYKLREQPEPQIRYRIIPRGGDISLPTYEIVEVIVLPVFLPKYDLEFNSITITDTSFTENSAMNGGGLFSNYTKGPSPWWIDVILYSSITNENSERIKSEFTIVDSAFTGNTAVDDGGGIFNLSGLLEIRNSSISNNSAVRSGGGIKNHDRLTIKESTVSDNIAGSKGGGISNYHNLYIEKSTISNNTALVGGGIEVRLGSLTFKHSTLNNNIATSNGGGIYSLDGNVSIKNSTISKNHAGGLGGGIYSSDYFISDTVIHNPSIEEHANPATTNEVGSPELNPLISTTSTLVAHPINKLEITNSTITGNSAEQSGGGIVDSRQGRYSEETTITNSIVAGNTAATFPQIEGNYIGNTNIIQDSIDGLLDPVLRDNGGPSKTHTLLAGSAAINAGDNDAANAAGLTNDQRGTGSARIIDGTVDIGAFEVQAPFTQIDLRVVNSKTPTSVNGERTSLPENLTWIDEWGNYWVEIWISSPSTTDLGIFSANLNFTYNTDITTATSIEYGAAFTENQTGTINDLSGTIENLSAETSTTDVGDDQYLLFARIKFESTSNDAIDLNLQGQGLNSQSPDFLVKNSEIRFVGDFPSEELHGPSPTTQIWANPFDINDDDKINFRDLILFVSTYNSITSESSSNFSWLTDLDNNNRVNFKDLFLFARNYGKSKLDQSAIVYPQFFHEYWIDLLNENTQTGPLLIPVTVITVDKTIDSPNEHLDPQVVDLEGDTISPVVLGTIRIDINSSNQNSFVESTIDEQSIFDRSSQLSLIELSDPDQDDSQLNFWSAIDYELRHEDEGVVENPLSPKVRRHLSGKLNIDLEDNSLPEEPDSFFLTIQDQTNLVPF</sequence>
<gene>
    <name evidence="8" type="primary">pmpB_2</name>
    <name evidence="8" type="ORF">V202x_53290</name>
</gene>
<dbReference type="PANTHER" id="PTHR11319">
    <property type="entry name" value="G PROTEIN-COUPLED RECEPTOR-RELATED"/>
    <property type="match status" value="1"/>
</dbReference>
<keyword evidence="7" id="KW-0998">Cell outer membrane</keyword>
<dbReference type="PANTHER" id="PTHR11319:SF35">
    <property type="entry name" value="OUTER MEMBRANE PROTEIN PMPC-RELATED"/>
    <property type="match status" value="1"/>
</dbReference>
<dbReference type="GO" id="GO:0009279">
    <property type="term" value="C:cell outer membrane"/>
    <property type="evidence" value="ECO:0007669"/>
    <property type="project" value="UniProtKB-SubCell"/>
</dbReference>
<dbReference type="NCBIfam" id="NF041518">
    <property type="entry name" value="choice_anch_Q"/>
    <property type="match status" value="1"/>
</dbReference>
<dbReference type="AlphaFoldDB" id="A0A517X320"/>
<protein>
    <submittedName>
        <fullName evidence="8">Putative outer membrane protein PmpB</fullName>
    </submittedName>
</protein>
<dbReference type="RefSeq" id="WP_145179683.1">
    <property type="nucleotide sequence ID" value="NZ_CP037422.1"/>
</dbReference>
<keyword evidence="5" id="KW-0732">Signal</keyword>
<dbReference type="SUPFAM" id="SSF51126">
    <property type="entry name" value="Pectin lyase-like"/>
    <property type="match status" value="2"/>
</dbReference>
<evidence type="ECO:0000256" key="1">
    <source>
        <dbReference type="ARBA" id="ARBA00004196"/>
    </source>
</evidence>
<keyword evidence="6" id="KW-0472">Membrane</keyword>
<evidence type="ECO:0000313" key="9">
    <source>
        <dbReference type="Proteomes" id="UP000318384"/>
    </source>
</evidence>
<dbReference type="Pfam" id="PF02415">
    <property type="entry name" value="Chlam_PMP"/>
    <property type="match status" value="4"/>
</dbReference>
<dbReference type="OrthoDB" id="7783360at2"/>
<keyword evidence="4" id="KW-0964">Secreted</keyword>
<dbReference type="SMART" id="SM00710">
    <property type="entry name" value="PbH1"/>
    <property type="match status" value="7"/>
</dbReference>
<evidence type="ECO:0000313" key="8">
    <source>
        <dbReference type="EMBL" id="QDU11904.1"/>
    </source>
</evidence>
<proteinExistence type="predicted"/>